<reference evidence="1" key="1">
    <citation type="submission" date="2023-04" db="EMBL/GenBank/DDBJ databases">
        <title>Draft Genome sequencing of Naganishia species isolated from polar environments using Oxford Nanopore Technology.</title>
        <authorList>
            <person name="Leo P."/>
            <person name="Venkateswaran K."/>
        </authorList>
    </citation>
    <scope>NUCLEOTIDE SEQUENCE</scope>
    <source>
        <strain evidence="1">MNA-CCFEE 5423</strain>
    </source>
</reference>
<gene>
    <name evidence="1" type="ORF">QFC21_005960</name>
</gene>
<comment type="caution">
    <text evidence="1">The sequence shown here is derived from an EMBL/GenBank/DDBJ whole genome shotgun (WGS) entry which is preliminary data.</text>
</comment>
<evidence type="ECO:0000313" key="1">
    <source>
        <dbReference type="EMBL" id="KAJ9094421.1"/>
    </source>
</evidence>
<keyword evidence="2" id="KW-1185">Reference proteome</keyword>
<proteinExistence type="predicted"/>
<organism evidence="1 2">
    <name type="scientific">Naganishia friedmannii</name>
    <dbReference type="NCBI Taxonomy" id="89922"/>
    <lineage>
        <taxon>Eukaryota</taxon>
        <taxon>Fungi</taxon>
        <taxon>Dikarya</taxon>
        <taxon>Basidiomycota</taxon>
        <taxon>Agaricomycotina</taxon>
        <taxon>Tremellomycetes</taxon>
        <taxon>Filobasidiales</taxon>
        <taxon>Filobasidiaceae</taxon>
        <taxon>Naganishia</taxon>
    </lineage>
</organism>
<protein>
    <submittedName>
        <fullName evidence="1">Uncharacterized protein</fullName>
    </submittedName>
</protein>
<accession>A0ACC2V6X5</accession>
<dbReference type="EMBL" id="JASBWT010000025">
    <property type="protein sequence ID" value="KAJ9094421.1"/>
    <property type="molecule type" value="Genomic_DNA"/>
</dbReference>
<sequence>MLETFAKILFETQPAPFGKLDIKLQGNDTTTADMNVISNSSPNTIPKVSSTGSLSRDAFRMSKYKQPAPCRTLYAKETRDKDPSELEGFVTAELMRSMMDYFGGSCNGYDSARKEFTCSVEVGYNIRGSREDGKQV</sequence>
<name>A0ACC2V6X5_9TREE</name>
<dbReference type="Proteomes" id="UP001227268">
    <property type="component" value="Unassembled WGS sequence"/>
</dbReference>
<evidence type="ECO:0000313" key="2">
    <source>
        <dbReference type="Proteomes" id="UP001227268"/>
    </source>
</evidence>